<name>D0VWQ7_CANLF</name>
<protein>
    <submittedName>
        <fullName evidence="1">60S Ribosomal protein L35</fullName>
    </submittedName>
</protein>
<proteinExistence type="evidence at protein level"/>
<sequence>ARVLTVINQT</sequence>
<reference evidence="1" key="1">
    <citation type="journal article" date="2008" name="Structure">
        <title>Structure of the mammalian 80S ribosome at 8.7 A resolution.</title>
        <authorList>
            <person name="Chandramouli P."/>
            <person name="Topf M."/>
            <person name="Menetret J.F."/>
            <person name="Eswar N."/>
            <person name="Cannone J.J."/>
            <person name="Gutell R.R."/>
            <person name="Sali A."/>
            <person name="Akey C.W."/>
        </authorList>
    </citation>
    <scope>X-RAY CRYSTALLOGRAPHY (8.70 ANGSTROMS)</scope>
</reference>
<keyword evidence="1" id="KW-0002">3D-structure</keyword>
<accession>D0VWQ7</accession>
<evidence type="ECO:0000313" key="1">
    <source>
        <dbReference type="PDB" id="2ZKR"/>
    </source>
</evidence>
<organism evidence="1">
    <name type="scientific">Canis lupus familiaris</name>
    <name type="common">Dog</name>
    <name type="synonym">Canis familiaris</name>
    <dbReference type="NCBI Taxonomy" id="9615"/>
    <lineage>
        <taxon>Eukaryota</taxon>
        <taxon>Metazoa</taxon>
        <taxon>Chordata</taxon>
        <taxon>Craniata</taxon>
        <taxon>Vertebrata</taxon>
        <taxon>Euteleostomi</taxon>
        <taxon>Mammalia</taxon>
        <taxon>Eutheria</taxon>
        <taxon>Laurasiatheria</taxon>
        <taxon>Carnivora</taxon>
        <taxon>Caniformia</taxon>
        <taxon>Canidae</taxon>
        <taxon>Canis</taxon>
    </lineage>
</organism>
<dbReference type="PDB" id="2ZKR">
    <property type="method" value="EM"/>
    <property type="resolution" value="8.70 A"/>
    <property type="chains" value="8=1-10"/>
</dbReference>